<dbReference type="GO" id="GO:0016787">
    <property type="term" value="F:hydrolase activity"/>
    <property type="evidence" value="ECO:0007669"/>
    <property type="project" value="UniProtKB-KW"/>
</dbReference>
<accession>A0A9P8CCS5</accession>
<keyword evidence="2" id="KW-0378">Hydrolase</keyword>
<feature type="domain" description="AB hydrolase-1" evidence="1">
    <location>
        <begin position="93"/>
        <end position="210"/>
    </location>
</feature>
<reference evidence="2" key="1">
    <citation type="journal article" date="2021" name="IMA Fungus">
        <title>Genomic characterization of three marine fungi, including Emericellopsis atlantica sp. nov. with signatures of a generalist lifestyle and marine biomass degradation.</title>
        <authorList>
            <person name="Hagestad O.C."/>
            <person name="Hou L."/>
            <person name="Andersen J.H."/>
            <person name="Hansen E.H."/>
            <person name="Altermark B."/>
            <person name="Li C."/>
            <person name="Kuhnert E."/>
            <person name="Cox R.J."/>
            <person name="Crous P.W."/>
            <person name="Spatafora J.W."/>
            <person name="Lail K."/>
            <person name="Amirebrahimi M."/>
            <person name="Lipzen A."/>
            <person name="Pangilinan J."/>
            <person name="Andreopoulos W."/>
            <person name="Hayes R.D."/>
            <person name="Ng V."/>
            <person name="Grigoriev I.V."/>
            <person name="Jackson S.A."/>
            <person name="Sutton T.D.S."/>
            <person name="Dobson A.D.W."/>
            <person name="Rama T."/>
        </authorList>
    </citation>
    <scope>NUCLEOTIDE SEQUENCE</scope>
    <source>
        <strain evidence="2">TRa3180A</strain>
    </source>
</reference>
<keyword evidence="3" id="KW-1185">Reference proteome</keyword>
<proteinExistence type="predicted"/>
<protein>
    <submittedName>
        <fullName evidence="2">Alpha/Beta hydrolase protein</fullName>
    </submittedName>
</protein>
<evidence type="ECO:0000259" key="1">
    <source>
        <dbReference type="Pfam" id="PF00561"/>
    </source>
</evidence>
<organism evidence="2 3">
    <name type="scientific">Calycina marina</name>
    <dbReference type="NCBI Taxonomy" id="1763456"/>
    <lineage>
        <taxon>Eukaryota</taxon>
        <taxon>Fungi</taxon>
        <taxon>Dikarya</taxon>
        <taxon>Ascomycota</taxon>
        <taxon>Pezizomycotina</taxon>
        <taxon>Leotiomycetes</taxon>
        <taxon>Helotiales</taxon>
        <taxon>Pezizellaceae</taxon>
        <taxon>Calycina</taxon>
    </lineage>
</organism>
<evidence type="ECO:0000313" key="3">
    <source>
        <dbReference type="Proteomes" id="UP000887226"/>
    </source>
</evidence>
<dbReference type="PANTHER" id="PTHR43433:SF5">
    <property type="entry name" value="AB HYDROLASE-1 DOMAIN-CONTAINING PROTEIN"/>
    <property type="match status" value="1"/>
</dbReference>
<dbReference type="Proteomes" id="UP000887226">
    <property type="component" value="Unassembled WGS sequence"/>
</dbReference>
<dbReference type="InterPro" id="IPR029058">
    <property type="entry name" value="AB_hydrolase_fold"/>
</dbReference>
<dbReference type="Gene3D" id="3.40.50.1820">
    <property type="entry name" value="alpha/beta hydrolase"/>
    <property type="match status" value="1"/>
</dbReference>
<dbReference type="Pfam" id="PF00561">
    <property type="entry name" value="Abhydrolase_1"/>
    <property type="match status" value="1"/>
</dbReference>
<evidence type="ECO:0000313" key="2">
    <source>
        <dbReference type="EMBL" id="KAG9241920.1"/>
    </source>
</evidence>
<dbReference type="EMBL" id="MU254139">
    <property type="protein sequence ID" value="KAG9241920.1"/>
    <property type="molecule type" value="Genomic_DNA"/>
</dbReference>
<dbReference type="InterPro" id="IPR050471">
    <property type="entry name" value="AB_hydrolase"/>
</dbReference>
<dbReference type="InterPro" id="IPR000073">
    <property type="entry name" value="AB_hydrolase_1"/>
</dbReference>
<comment type="caution">
    <text evidence="2">The sequence shown here is derived from an EMBL/GenBank/DDBJ whole genome shotgun (WGS) entry which is preliminary data.</text>
</comment>
<dbReference type="OrthoDB" id="19657at2759"/>
<name>A0A9P8CCS5_9HELO</name>
<dbReference type="AlphaFoldDB" id="A0A9P8CCS5"/>
<dbReference type="SUPFAM" id="SSF53474">
    <property type="entry name" value="alpha/beta-Hydrolases"/>
    <property type="match status" value="1"/>
</dbReference>
<dbReference type="PANTHER" id="PTHR43433">
    <property type="entry name" value="HYDROLASE, ALPHA/BETA FOLD FAMILY PROTEIN"/>
    <property type="match status" value="1"/>
</dbReference>
<gene>
    <name evidence="2" type="ORF">BJ878DRAFT_202520</name>
</gene>
<sequence>MPRPIYCTNEFDQTPSTSKAEIYRVLAHENVKMEAPQARPAVDEILALKEFPHVLWELTPTQSGKLPVAKTRGGPVNIEWEVHGKGDIKLVWIMGLGGVKTNWQRQSLKYGHEEGNKYSSLIADNRGTGGSDKPLMRYSTSEMAKDLIELIDSLGWTEKRQLHVSGVSMGGMIAQELAYLIPTRIASLNLLSTACQIENTIGFIENLRNRINMFIPKSLDRSVTDAAYNMFSDKWLVQPDDCQVPKPGTPGVVFPDSGFYPLFETNFTRWAATELTKRLDPEKFGRKGFVLQAIAAGWHYMSPERLKELGDKVGRERIMILHGDSDNMISVYHGKKLIELLKPEVAVIFEGAGHVFMVEEWRWHNEMIEKQIEKVSKFAR</sequence>